<keyword evidence="6 7" id="KW-0472">Membrane</keyword>
<dbReference type="AlphaFoldDB" id="A0A1I2PKR0"/>
<evidence type="ECO:0000256" key="5">
    <source>
        <dbReference type="ARBA" id="ARBA00022989"/>
    </source>
</evidence>
<keyword evidence="3" id="KW-1003">Cell membrane</keyword>
<feature type="transmembrane region" description="Helical" evidence="7">
    <location>
        <begin position="241"/>
        <end position="262"/>
    </location>
</feature>
<organism evidence="9 10">
    <name type="scientific">Planifilum fulgidum</name>
    <dbReference type="NCBI Taxonomy" id="201973"/>
    <lineage>
        <taxon>Bacteria</taxon>
        <taxon>Bacillati</taxon>
        <taxon>Bacillota</taxon>
        <taxon>Bacilli</taxon>
        <taxon>Bacillales</taxon>
        <taxon>Thermoactinomycetaceae</taxon>
        <taxon>Planifilum</taxon>
    </lineage>
</organism>
<feature type="transmembrane region" description="Helical" evidence="7">
    <location>
        <begin position="184"/>
        <end position="206"/>
    </location>
</feature>
<evidence type="ECO:0000256" key="4">
    <source>
        <dbReference type="ARBA" id="ARBA00022692"/>
    </source>
</evidence>
<protein>
    <submittedName>
        <fullName evidence="9">Multiple sugar transport system permease protein</fullName>
    </submittedName>
</protein>
<keyword evidence="4 7" id="KW-0812">Transmembrane</keyword>
<dbReference type="CDD" id="cd06261">
    <property type="entry name" value="TM_PBP2"/>
    <property type="match status" value="1"/>
</dbReference>
<keyword evidence="2 7" id="KW-0813">Transport</keyword>
<keyword evidence="10" id="KW-1185">Reference proteome</keyword>
<accession>A0A1I2PKR0</accession>
<dbReference type="Gene3D" id="1.10.3720.10">
    <property type="entry name" value="MetI-like"/>
    <property type="match status" value="1"/>
</dbReference>
<reference evidence="10" key="1">
    <citation type="submission" date="2016-10" db="EMBL/GenBank/DDBJ databases">
        <authorList>
            <person name="Varghese N."/>
            <person name="Submissions S."/>
        </authorList>
    </citation>
    <scope>NUCLEOTIDE SEQUENCE [LARGE SCALE GENOMIC DNA]</scope>
    <source>
        <strain evidence="10">DSM 44945</strain>
    </source>
</reference>
<sequence>MPKHTLTGPLKKTALYLLLALFAAVYFGPFLVMLGGSFNDIPEFVADPLFWIPRDFTWDNYTVILREESFLRWFLNSVIITVVPVASQVFFCTLIGYIFARKDFPWKETIFWILMAIIMVPRQMLIIPNYILFSWLGWINTYWVFIIPELWGILGVFLMRQFMQSIPRELDDAAKMDGAGDLKIFFHVILPLSKPAMAAVGTFAFIGNWNDLFTPLIFTNSEEMYPLTVGLATLLGKEGNFGLQMASAAISFIPTFLVYLFFQRYFTQGIALSGLK</sequence>
<comment type="subcellular location">
    <subcellularLocation>
        <location evidence="1 7">Cell membrane</location>
        <topology evidence="1 7">Multi-pass membrane protein</topology>
    </subcellularLocation>
</comment>
<dbReference type="Proteomes" id="UP000198661">
    <property type="component" value="Unassembled WGS sequence"/>
</dbReference>
<feature type="transmembrane region" description="Helical" evidence="7">
    <location>
        <begin position="73"/>
        <end position="99"/>
    </location>
</feature>
<evidence type="ECO:0000259" key="8">
    <source>
        <dbReference type="PROSITE" id="PS50928"/>
    </source>
</evidence>
<proteinExistence type="inferred from homology"/>
<evidence type="ECO:0000256" key="7">
    <source>
        <dbReference type="RuleBase" id="RU363032"/>
    </source>
</evidence>
<dbReference type="InterPro" id="IPR035906">
    <property type="entry name" value="MetI-like_sf"/>
</dbReference>
<dbReference type="SUPFAM" id="SSF161098">
    <property type="entry name" value="MetI-like"/>
    <property type="match status" value="1"/>
</dbReference>
<feature type="transmembrane region" description="Helical" evidence="7">
    <location>
        <begin position="14"/>
        <end position="34"/>
    </location>
</feature>
<evidence type="ECO:0000256" key="6">
    <source>
        <dbReference type="ARBA" id="ARBA00023136"/>
    </source>
</evidence>
<dbReference type="PANTHER" id="PTHR43744:SF12">
    <property type="entry name" value="ABC TRANSPORTER PERMEASE PROTEIN MG189-RELATED"/>
    <property type="match status" value="1"/>
</dbReference>
<evidence type="ECO:0000256" key="2">
    <source>
        <dbReference type="ARBA" id="ARBA00022448"/>
    </source>
</evidence>
<feature type="transmembrane region" description="Helical" evidence="7">
    <location>
        <begin position="142"/>
        <end position="163"/>
    </location>
</feature>
<keyword evidence="9" id="KW-0762">Sugar transport</keyword>
<name>A0A1I2PKR0_9BACL</name>
<evidence type="ECO:0000313" key="10">
    <source>
        <dbReference type="Proteomes" id="UP000198661"/>
    </source>
</evidence>
<comment type="similarity">
    <text evidence="7">Belongs to the binding-protein-dependent transport system permease family.</text>
</comment>
<feature type="transmembrane region" description="Helical" evidence="7">
    <location>
        <begin position="111"/>
        <end position="136"/>
    </location>
</feature>
<dbReference type="GO" id="GO:0055085">
    <property type="term" value="P:transmembrane transport"/>
    <property type="evidence" value="ECO:0007669"/>
    <property type="project" value="InterPro"/>
</dbReference>
<dbReference type="EMBL" id="FOOK01000018">
    <property type="protein sequence ID" value="SFG15709.1"/>
    <property type="molecule type" value="Genomic_DNA"/>
</dbReference>
<evidence type="ECO:0000256" key="1">
    <source>
        <dbReference type="ARBA" id="ARBA00004651"/>
    </source>
</evidence>
<feature type="domain" description="ABC transmembrane type-1" evidence="8">
    <location>
        <begin position="74"/>
        <end position="262"/>
    </location>
</feature>
<dbReference type="GO" id="GO:0005886">
    <property type="term" value="C:plasma membrane"/>
    <property type="evidence" value="ECO:0007669"/>
    <property type="project" value="UniProtKB-SubCell"/>
</dbReference>
<dbReference type="Pfam" id="PF00528">
    <property type="entry name" value="BPD_transp_1"/>
    <property type="match status" value="1"/>
</dbReference>
<dbReference type="InterPro" id="IPR000515">
    <property type="entry name" value="MetI-like"/>
</dbReference>
<dbReference type="PANTHER" id="PTHR43744">
    <property type="entry name" value="ABC TRANSPORTER PERMEASE PROTEIN MG189-RELATED-RELATED"/>
    <property type="match status" value="1"/>
</dbReference>
<keyword evidence="5 7" id="KW-1133">Transmembrane helix</keyword>
<dbReference type="RefSeq" id="WP_245752228.1">
    <property type="nucleotide sequence ID" value="NZ_FOOK01000018.1"/>
</dbReference>
<dbReference type="PROSITE" id="PS50928">
    <property type="entry name" value="ABC_TM1"/>
    <property type="match status" value="1"/>
</dbReference>
<evidence type="ECO:0000256" key="3">
    <source>
        <dbReference type="ARBA" id="ARBA00022475"/>
    </source>
</evidence>
<dbReference type="STRING" id="201973.SAMN04488025_11829"/>
<evidence type="ECO:0000313" key="9">
    <source>
        <dbReference type="EMBL" id="SFG15709.1"/>
    </source>
</evidence>
<gene>
    <name evidence="9" type="ORF">SAMN04488025_11829</name>
</gene>